<dbReference type="HOGENOM" id="CLU_2195245_0_0_5"/>
<feature type="region of interest" description="Disordered" evidence="1">
    <location>
        <begin position="65"/>
        <end position="86"/>
    </location>
</feature>
<evidence type="ECO:0000313" key="2">
    <source>
        <dbReference type="EMBL" id="BAI96244.1"/>
    </source>
</evidence>
<evidence type="ECO:0000256" key="1">
    <source>
        <dbReference type="SAM" id="MobiDB-lite"/>
    </source>
</evidence>
<accession>D4Z0W2</accession>
<reference evidence="2 3" key="1">
    <citation type="journal article" date="2010" name="J. Bacteriol.">
        <title>Complete genome sequence of the representative gamma-hexachlorocyclohexane-degrading bacterium Sphingobium japonicum UT26.</title>
        <authorList>
            <person name="Nagata Y."/>
            <person name="Ohtsubo Y."/>
            <person name="Endo R."/>
            <person name="Ichikawa N."/>
            <person name="Ankai A."/>
            <person name="Oguchi A."/>
            <person name="Fukui S."/>
            <person name="Fujita N."/>
            <person name="Tsuda M."/>
        </authorList>
    </citation>
    <scope>NUCLEOTIDE SEQUENCE [LARGE SCALE GENOMIC DNA]</scope>
    <source>
        <strain evidence="3">DSM 16413 / CCM 7287 / MTCC 6362 / UT26 / NBRC 101211 / UT26S</strain>
    </source>
</reference>
<organism evidence="2 3">
    <name type="scientific">Sphingobium indicum (strain DSM 16413 / CCM 7287 / MTCC 6362 / UT26 / NBRC 101211 / UT26S)</name>
    <name type="common">Sphingobium japonicum</name>
    <dbReference type="NCBI Taxonomy" id="452662"/>
    <lineage>
        <taxon>Bacteria</taxon>
        <taxon>Pseudomonadati</taxon>
        <taxon>Pseudomonadota</taxon>
        <taxon>Alphaproteobacteria</taxon>
        <taxon>Sphingomonadales</taxon>
        <taxon>Sphingomonadaceae</taxon>
        <taxon>Sphingobium</taxon>
    </lineage>
</organism>
<gene>
    <name evidence="2" type="ordered locus">SJA_C1-14100</name>
</gene>
<dbReference type="EMBL" id="AP010803">
    <property type="protein sequence ID" value="BAI96244.1"/>
    <property type="molecule type" value="Genomic_DNA"/>
</dbReference>
<sequence length="108" mass="12027">MGPLMKARLSWSGEAFCLKMANAYLQAVRKASTSADLADLMAAVTRDMGFKHWALIHHDDRSVASERARDMVPRSPKPGTSSTWVKSQRKLLASWSGPLGSDRWDHND</sequence>
<proteinExistence type="predicted"/>
<dbReference type="KEGG" id="sjp:SJA_C1-14100"/>
<evidence type="ECO:0000313" key="3">
    <source>
        <dbReference type="Proteomes" id="UP000007753"/>
    </source>
</evidence>
<protein>
    <submittedName>
        <fullName evidence="2">Uncharacterized protein</fullName>
    </submittedName>
</protein>
<dbReference type="STRING" id="452662.SJA_C1-14100"/>
<dbReference type="AlphaFoldDB" id="D4Z0W2"/>
<dbReference type="Proteomes" id="UP000007753">
    <property type="component" value="Chromosome 1"/>
</dbReference>
<keyword evidence="3" id="KW-1185">Reference proteome</keyword>
<name>D4Z0W2_SPHIU</name>